<keyword evidence="3 7" id="KW-0479">Metal-binding</keyword>
<reference evidence="10" key="2">
    <citation type="submission" date="2010-05" db="EMBL/GenBank/DDBJ databases">
        <title>The Genome Sequence of Magnaporthe poae strain ATCC 64411.</title>
        <authorList>
            <consortium name="The Broad Institute Genome Sequencing Platform"/>
            <consortium name="Broad Institute Genome Sequencing Center for Infectious Disease"/>
            <person name="Ma L.-J."/>
            <person name="Dead R."/>
            <person name="Young S."/>
            <person name="Zeng Q."/>
            <person name="Koehrsen M."/>
            <person name="Alvarado L."/>
            <person name="Berlin A."/>
            <person name="Chapman S.B."/>
            <person name="Chen Z."/>
            <person name="Freedman E."/>
            <person name="Gellesch M."/>
            <person name="Goldberg J."/>
            <person name="Griggs A."/>
            <person name="Gujja S."/>
            <person name="Heilman E.R."/>
            <person name="Heiman D."/>
            <person name="Hepburn T."/>
            <person name="Howarth C."/>
            <person name="Jen D."/>
            <person name="Larson L."/>
            <person name="Mehta T."/>
            <person name="Neiman D."/>
            <person name="Pearson M."/>
            <person name="Roberts A."/>
            <person name="Saif S."/>
            <person name="Shea T."/>
            <person name="Shenoy N."/>
            <person name="Sisk P."/>
            <person name="Stolte C."/>
            <person name="Sykes S."/>
            <person name="Walk T."/>
            <person name="White J."/>
            <person name="Yandava C."/>
            <person name="Haas B."/>
            <person name="Nusbaum C."/>
            <person name="Birren B."/>
        </authorList>
    </citation>
    <scope>NUCLEOTIDE SEQUENCE</scope>
    <source>
        <strain evidence="10">ATCC 64411</strain>
    </source>
</reference>
<gene>
    <name evidence="10" type="ORF">MAPG_04809</name>
</gene>
<evidence type="ECO:0000256" key="3">
    <source>
        <dbReference type="ARBA" id="ARBA00022723"/>
    </source>
</evidence>
<dbReference type="Gene3D" id="1.10.630.10">
    <property type="entry name" value="Cytochrome P450"/>
    <property type="match status" value="1"/>
</dbReference>
<accession>A0A0C4DXQ5</accession>
<dbReference type="InterPro" id="IPR036396">
    <property type="entry name" value="Cyt_P450_sf"/>
</dbReference>
<keyword evidence="9" id="KW-1133">Transmembrane helix</keyword>
<evidence type="ECO:0000256" key="6">
    <source>
        <dbReference type="ARBA" id="ARBA00023033"/>
    </source>
</evidence>
<dbReference type="SUPFAM" id="SSF48264">
    <property type="entry name" value="Cytochrome P450"/>
    <property type="match status" value="1"/>
</dbReference>
<evidence type="ECO:0000313" key="12">
    <source>
        <dbReference type="Proteomes" id="UP000011715"/>
    </source>
</evidence>
<dbReference type="Proteomes" id="UP000011715">
    <property type="component" value="Unassembled WGS sequence"/>
</dbReference>
<dbReference type="InterPro" id="IPR017972">
    <property type="entry name" value="Cyt_P450_CS"/>
</dbReference>
<evidence type="ECO:0008006" key="13">
    <source>
        <dbReference type="Google" id="ProtNLM"/>
    </source>
</evidence>
<reference evidence="12" key="1">
    <citation type="submission" date="2010-05" db="EMBL/GenBank/DDBJ databases">
        <title>The genome sequence of Magnaporthe poae strain ATCC 64411.</title>
        <authorList>
            <person name="Ma L.-J."/>
            <person name="Dead R."/>
            <person name="Young S."/>
            <person name="Zeng Q."/>
            <person name="Koehrsen M."/>
            <person name="Alvarado L."/>
            <person name="Berlin A."/>
            <person name="Chapman S.B."/>
            <person name="Chen Z."/>
            <person name="Freedman E."/>
            <person name="Gellesch M."/>
            <person name="Goldberg J."/>
            <person name="Griggs A."/>
            <person name="Gujja S."/>
            <person name="Heilman E.R."/>
            <person name="Heiman D."/>
            <person name="Hepburn T."/>
            <person name="Howarth C."/>
            <person name="Jen D."/>
            <person name="Larson L."/>
            <person name="Mehta T."/>
            <person name="Neiman D."/>
            <person name="Pearson M."/>
            <person name="Roberts A."/>
            <person name="Saif S."/>
            <person name="Shea T."/>
            <person name="Shenoy N."/>
            <person name="Sisk P."/>
            <person name="Stolte C."/>
            <person name="Sykes S."/>
            <person name="Walk T."/>
            <person name="White J."/>
            <person name="Yandava C."/>
            <person name="Haas B."/>
            <person name="Nusbaum C."/>
            <person name="Birren B."/>
        </authorList>
    </citation>
    <scope>NUCLEOTIDE SEQUENCE [LARGE SCALE GENOMIC DNA]</scope>
    <source>
        <strain evidence="12">ATCC 64411 / 73-15</strain>
    </source>
</reference>
<reference evidence="11" key="4">
    <citation type="journal article" date="2015" name="G3 (Bethesda)">
        <title>Genome sequences of three phytopathogenic species of the Magnaporthaceae family of fungi.</title>
        <authorList>
            <person name="Okagaki L.H."/>
            <person name="Nunes C.C."/>
            <person name="Sailsbery J."/>
            <person name="Clay B."/>
            <person name="Brown D."/>
            <person name="John T."/>
            <person name="Oh Y."/>
            <person name="Young N."/>
            <person name="Fitzgerald M."/>
            <person name="Haas B.J."/>
            <person name="Zeng Q."/>
            <person name="Young S."/>
            <person name="Adiconis X."/>
            <person name="Fan L."/>
            <person name="Levin J.Z."/>
            <person name="Mitchell T.K."/>
            <person name="Okubara P.A."/>
            <person name="Farman M.L."/>
            <person name="Kohn L.M."/>
            <person name="Birren B."/>
            <person name="Ma L.-J."/>
            <person name="Dean R.A."/>
        </authorList>
    </citation>
    <scope>NUCLEOTIDE SEQUENCE</scope>
    <source>
        <strain evidence="11">ATCC 64411 / 73-15</strain>
    </source>
</reference>
<evidence type="ECO:0000256" key="7">
    <source>
        <dbReference type="PIRSR" id="PIRSR602403-1"/>
    </source>
</evidence>
<keyword evidence="6 8" id="KW-0503">Monooxygenase</keyword>
<dbReference type="InterPro" id="IPR002403">
    <property type="entry name" value="Cyt_P450_E_grp-IV"/>
</dbReference>
<evidence type="ECO:0000256" key="5">
    <source>
        <dbReference type="ARBA" id="ARBA00023004"/>
    </source>
</evidence>
<comment type="cofactor">
    <cofactor evidence="1 7">
        <name>heme</name>
        <dbReference type="ChEBI" id="CHEBI:30413"/>
    </cofactor>
</comment>
<keyword evidence="9" id="KW-0472">Membrane</keyword>
<dbReference type="GO" id="GO:0004497">
    <property type="term" value="F:monooxygenase activity"/>
    <property type="evidence" value="ECO:0007669"/>
    <property type="project" value="UniProtKB-KW"/>
</dbReference>
<dbReference type="PANTHER" id="PTHR46206">
    <property type="entry name" value="CYTOCHROME P450"/>
    <property type="match status" value="1"/>
</dbReference>
<dbReference type="STRING" id="644358.A0A0C4DXQ5"/>
<evidence type="ECO:0000313" key="10">
    <source>
        <dbReference type="EMBL" id="KLU85789.1"/>
    </source>
</evidence>
<feature type="binding site" description="axial binding residue" evidence="7">
    <location>
        <position position="465"/>
    </location>
    <ligand>
        <name>heme</name>
        <dbReference type="ChEBI" id="CHEBI:30413"/>
    </ligand>
    <ligandPart>
        <name>Fe</name>
        <dbReference type="ChEBI" id="CHEBI:18248"/>
    </ligandPart>
</feature>
<keyword evidence="9" id="KW-0812">Transmembrane</keyword>
<keyword evidence="7 8" id="KW-0349">Heme</keyword>
<evidence type="ECO:0000256" key="8">
    <source>
        <dbReference type="RuleBase" id="RU000461"/>
    </source>
</evidence>
<dbReference type="Pfam" id="PF00067">
    <property type="entry name" value="p450"/>
    <property type="match status" value="1"/>
</dbReference>
<keyword evidence="4 8" id="KW-0560">Oxidoreductase</keyword>
<comment type="similarity">
    <text evidence="2 8">Belongs to the cytochrome P450 family.</text>
</comment>
<keyword evidence="12" id="KW-1185">Reference proteome</keyword>
<keyword evidence="5 7" id="KW-0408">Iron</keyword>
<dbReference type="VEuPathDB" id="FungiDB:MAPG_04809"/>
<sequence>MITPGDKMDGILSLELRARAPLVAFTTLLLCAAWLAPHIRRRRSLAKLPLYGAELGNYAQREIAFCKRSVEIYHDSYRKFKNTVYRLTTNDGEKVIIPPAFLSELRNLPDDEIDNVQPLKQSVESRYTGIMVGDHANFIPHVIRADLTRNLARINPALCLEAERAVAEAFPPTDDWTSHAVESKLAEVVATVSGLIFMGPERCRDPEYLYPAVHYTKHAMRAVRALKQWPRWLRPLASLFIPELRHAEAHRARFKRYMTPIVHNRRERMARGEAVPDDMLGWILARAETQGVADDEMASIQLGLSMAAIHTTTRAVTHVLFDLAAQPDVIPALREEIRTVASENGGVMTTKALFQMKLLDSVLKESQRINPTGLGRFVRQVLKPLVLSDGTQIPADTTIEVAYGSMTKDPAMFPNPEKFDAYRFYRLRTGVDDDSDPKSGITREQCQFVSVTSTDMGFGYGRHACPGRFFAANEIKLILARLLLDYDISMPEGLVGRHENKVFSAAVVPKPDAELRFRRTGDGLLVRA</sequence>
<reference evidence="11" key="5">
    <citation type="submission" date="2015-06" db="UniProtKB">
        <authorList>
            <consortium name="EnsemblFungi"/>
        </authorList>
    </citation>
    <scope>IDENTIFICATION</scope>
    <source>
        <strain evidence="11">ATCC 64411</strain>
    </source>
</reference>
<dbReference type="EMBL" id="ADBL01001124">
    <property type="status" value="NOT_ANNOTATED_CDS"/>
    <property type="molecule type" value="Genomic_DNA"/>
</dbReference>
<dbReference type="eggNOG" id="KOG0159">
    <property type="taxonomic scope" value="Eukaryota"/>
</dbReference>
<evidence type="ECO:0000256" key="1">
    <source>
        <dbReference type="ARBA" id="ARBA00001971"/>
    </source>
</evidence>
<evidence type="ECO:0000256" key="9">
    <source>
        <dbReference type="SAM" id="Phobius"/>
    </source>
</evidence>
<evidence type="ECO:0000256" key="4">
    <source>
        <dbReference type="ARBA" id="ARBA00023002"/>
    </source>
</evidence>
<protein>
    <recommendedName>
        <fullName evidence="13">Ent-kaurene oxidase</fullName>
    </recommendedName>
</protein>
<evidence type="ECO:0000256" key="2">
    <source>
        <dbReference type="ARBA" id="ARBA00010617"/>
    </source>
</evidence>
<dbReference type="GO" id="GO:0020037">
    <property type="term" value="F:heme binding"/>
    <property type="evidence" value="ECO:0007669"/>
    <property type="project" value="InterPro"/>
</dbReference>
<dbReference type="InterPro" id="IPR001128">
    <property type="entry name" value="Cyt_P450"/>
</dbReference>
<dbReference type="CDD" id="cd11041">
    <property type="entry name" value="CYP503A1-like"/>
    <property type="match status" value="1"/>
</dbReference>
<dbReference type="PROSITE" id="PS00086">
    <property type="entry name" value="CYTOCHROME_P450"/>
    <property type="match status" value="1"/>
</dbReference>
<organism evidence="11 12">
    <name type="scientific">Magnaporthiopsis poae (strain ATCC 64411 / 73-15)</name>
    <name type="common">Kentucky bluegrass fungus</name>
    <name type="synonym">Magnaporthe poae</name>
    <dbReference type="NCBI Taxonomy" id="644358"/>
    <lineage>
        <taxon>Eukaryota</taxon>
        <taxon>Fungi</taxon>
        <taxon>Dikarya</taxon>
        <taxon>Ascomycota</taxon>
        <taxon>Pezizomycotina</taxon>
        <taxon>Sordariomycetes</taxon>
        <taxon>Sordariomycetidae</taxon>
        <taxon>Magnaporthales</taxon>
        <taxon>Magnaporthaceae</taxon>
        <taxon>Magnaporthiopsis</taxon>
    </lineage>
</organism>
<dbReference type="EnsemblFungi" id="MAPG_04809T0">
    <property type="protein sequence ID" value="MAPG_04809T0"/>
    <property type="gene ID" value="MAPG_04809"/>
</dbReference>
<evidence type="ECO:0000313" key="11">
    <source>
        <dbReference type="EnsemblFungi" id="MAPG_04809T0"/>
    </source>
</evidence>
<dbReference type="EMBL" id="GL876969">
    <property type="protein sequence ID" value="KLU85789.1"/>
    <property type="molecule type" value="Genomic_DNA"/>
</dbReference>
<dbReference type="AlphaFoldDB" id="A0A0C4DXQ5"/>
<dbReference type="GO" id="GO:0005506">
    <property type="term" value="F:iron ion binding"/>
    <property type="evidence" value="ECO:0007669"/>
    <property type="project" value="InterPro"/>
</dbReference>
<proteinExistence type="inferred from homology"/>
<dbReference type="OrthoDB" id="1844152at2759"/>
<name>A0A0C4DXQ5_MAGP6</name>
<feature type="transmembrane region" description="Helical" evidence="9">
    <location>
        <begin position="20"/>
        <end position="37"/>
    </location>
</feature>
<dbReference type="GO" id="GO:0016705">
    <property type="term" value="F:oxidoreductase activity, acting on paired donors, with incorporation or reduction of molecular oxygen"/>
    <property type="evidence" value="ECO:0007669"/>
    <property type="project" value="InterPro"/>
</dbReference>
<dbReference type="PRINTS" id="PR00465">
    <property type="entry name" value="EP450IV"/>
</dbReference>
<reference evidence="10" key="3">
    <citation type="submission" date="2011-03" db="EMBL/GenBank/DDBJ databases">
        <title>Annotation of Magnaporthe poae ATCC 64411.</title>
        <authorList>
            <person name="Ma L.-J."/>
            <person name="Dead R."/>
            <person name="Young S.K."/>
            <person name="Zeng Q."/>
            <person name="Gargeya S."/>
            <person name="Fitzgerald M."/>
            <person name="Haas B."/>
            <person name="Abouelleil A."/>
            <person name="Alvarado L."/>
            <person name="Arachchi H.M."/>
            <person name="Berlin A."/>
            <person name="Brown A."/>
            <person name="Chapman S.B."/>
            <person name="Chen Z."/>
            <person name="Dunbar C."/>
            <person name="Freedman E."/>
            <person name="Gearin G."/>
            <person name="Gellesch M."/>
            <person name="Goldberg J."/>
            <person name="Griggs A."/>
            <person name="Gujja S."/>
            <person name="Heiman D."/>
            <person name="Howarth C."/>
            <person name="Larson L."/>
            <person name="Lui A."/>
            <person name="MacDonald P.J.P."/>
            <person name="Mehta T."/>
            <person name="Montmayeur A."/>
            <person name="Murphy C."/>
            <person name="Neiman D."/>
            <person name="Pearson M."/>
            <person name="Priest M."/>
            <person name="Roberts A."/>
            <person name="Saif S."/>
            <person name="Shea T."/>
            <person name="Shenoy N."/>
            <person name="Sisk P."/>
            <person name="Stolte C."/>
            <person name="Sykes S."/>
            <person name="Yandava C."/>
            <person name="Wortman J."/>
            <person name="Nusbaum C."/>
            <person name="Birren B."/>
        </authorList>
    </citation>
    <scope>NUCLEOTIDE SEQUENCE</scope>
    <source>
        <strain evidence="10">ATCC 64411</strain>
    </source>
</reference>
<dbReference type="OMA" id="CPEVIED"/>
<dbReference type="PANTHER" id="PTHR46206:SF7">
    <property type="entry name" value="P450, PUTATIVE (EUROFUNG)-RELATED"/>
    <property type="match status" value="1"/>
</dbReference>